<evidence type="ECO:0000313" key="8">
    <source>
        <dbReference type="Proteomes" id="UP000521872"/>
    </source>
</evidence>
<dbReference type="Proteomes" id="UP000521872">
    <property type="component" value="Unassembled WGS sequence"/>
</dbReference>
<evidence type="ECO:0000256" key="1">
    <source>
        <dbReference type="ARBA" id="ARBA00001933"/>
    </source>
</evidence>
<dbReference type="InterPro" id="IPR015421">
    <property type="entry name" value="PyrdxlP-dep_Trfase_major"/>
</dbReference>
<evidence type="ECO:0000256" key="2">
    <source>
        <dbReference type="ARBA" id="ARBA00006966"/>
    </source>
</evidence>
<proteinExistence type="inferred from homology"/>
<sequence length="420" mass="45940">MLGRLPLSFRLSRFSANILRRAMSNESQFSSVADQVKFDILTETHALDNATKRKEIARTFISDTVTVPTEEMYSYATLATLGDDVYFEPSTSALEAHIAKITGKEAGLFMPSGTASNQIALRTHLKQPPYSILCDHRAHIHKYEAGGAAFHSGAAVIPVVPTNRHHLTLQDVKDNVMITTDVHFAPTEIVALENSLNGTIIPQDEVIAISDYVHSLGLKMHLDGARIWHVAAETQTSIKELCDPFDSVSLCFSKGLGAPVGSCLVGTKEFIAKARWFRKLFGGGMRQTGILAACAAYALTNNFPQLPRVHALAKKLEAGLEEIGATILSKAETCMIFYDPSPLGLSYDEIAERASALPEPLFLGGLRLVIHIQTTEQAVEDLLQVIRQLAEEKKAAGFMPQPKVNGSEIKDVYVRRTPKA</sequence>
<reference evidence="7 8" key="1">
    <citation type="submission" date="2019-12" db="EMBL/GenBank/DDBJ databases">
        <authorList>
            <person name="Floudas D."/>
            <person name="Bentzer J."/>
            <person name="Ahren D."/>
            <person name="Johansson T."/>
            <person name="Persson P."/>
            <person name="Tunlid A."/>
        </authorList>
    </citation>
    <scope>NUCLEOTIDE SEQUENCE [LARGE SCALE GENOMIC DNA]</scope>
    <source>
        <strain evidence="7 8">CBS 102.39</strain>
    </source>
</reference>
<feature type="modified residue" description="N6-(pyridoxal phosphate)lysine" evidence="5">
    <location>
        <position position="254"/>
    </location>
</feature>
<keyword evidence="3" id="KW-0663">Pyridoxal phosphate</keyword>
<comment type="cofactor">
    <cofactor evidence="1">
        <name>pyridoxal 5'-phosphate</name>
        <dbReference type="ChEBI" id="CHEBI:597326"/>
    </cofactor>
</comment>
<dbReference type="FunFam" id="3.40.640.10:FF:000030">
    <property type="entry name" value="Low-specificity L-threonine aldolase"/>
    <property type="match status" value="1"/>
</dbReference>
<feature type="domain" description="Aromatic amino acid beta-eliminating lyase/threonine aldolase" evidence="6">
    <location>
        <begin position="60"/>
        <end position="337"/>
    </location>
</feature>
<accession>A0A8H4R6T6</accession>
<dbReference type="SUPFAM" id="SSF53383">
    <property type="entry name" value="PLP-dependent transferases"/>
    <property type="match status" value="1"/>
</dbReference>
<dbReference type="Gene3D" id="3.90.1150.10">
    <property type="entry name" value="Aspartate Aminotransferase, domain 1"/>
    <property type="match status" value="1"/>
</dbReference>
<dbReference type="InterPro" id="IPR015424">
    <property type="entry name" value="PyrdxlP-dep_Trfase"/>
</dbReference>
<name>A0A8H4R6T6_9AGAR</name>
<dbReference type="NCBIfam" id="NF041359">
    <property type="entry name" value="GntG_guanitoxin"/>
    <property type="match status" value="1"/>
</dbReference>
<evidence type="ECO:0000256" key="4">
    <source>
        <dbReference type="ARBA" id="ARBA00023239"/>
    </source>
</evidence>
<comment type="caution">
    <text evidence="7">The sequence shown here is derived from an EMBL/GenBank/DDBJ whole genome shotgun (WGS) entry which is preliminary data.</text>
</comment>
<evidence type="ECO:0000256" key="3">
    <source>
        <dbReference type="ARBA" id="ARBA00022898"/>
    </source>
</evidence>
<dbReference type="PANTHER" id="PTHR48097:SF9">
    <property type="entry name" value="L-THREONINE ALDOLASE"/>
    <property type="match status" value="1"/>
</dbReference>
<keyword evidence="4" id="KW-0456">Lyase</keyword>
<dbReference type="InterPro" id="IPR023603">
    <property type="entry name" value="Low_specificity_L-TA-like"/>
</dbReference>
<dbReference type="InterPro" id="IPR001597">
    <property type="entry name" value="ArAA_b-elim_lyase/Thr_aldolase"/>
</dbReference>
<dbReference type="GO" id="GO:0006567">
    <property type="term" value="P:L-threonine catabolic process"/>
    <property type="evidence" value="ECO:0007669"/>
    <property type="project" value="TreeGrafter"/>
</dbReference>
<evidence type="ECO:0000313" key="7">
    <source>
        <dbReference type="EMBL" id="KAF4623200.1"/>
    </source>
</evidence>
<keyword evidence="8" id="KW-1185">Reference proteome</keyword>
<dbReference type="GO" id="GO:0005829">
    <property type="term" value="C:cytosol"/>
    <property type="evidence" value="ECO:0007669"/>
    <property type="project" value="TreeGrafter"/>
</dbReference>
<evidence type="ECO:0000259" key="6">
    <source>
        <dbReference type="Pfam" id="PF01212"/>
    </source>
</evidence>
<comment type="similarity">
    <text evidence="2">Belongs to the threonine aldolase family.</text>
</comment>
<dbReference type="Gene3D" id="3.40.640.10">
    <property type="entry name" value="Type I PLP-dependent aspartate aminotransferase-like (Major domain)"/>
    <property type="match status" value="1"/>
</dbReference>
<organism evidence="7 8">
    <name type="scientific">Agrocybe pediades</name>
    <dbReference type="NCBI Taxonomy" id="84607"/>
    <lineage>
        <taxon>Eukaryota</taxon>
        <taxon>Fungi</taxon>
        <taxon>Dikarya</taxon>
        <taxon>Basidiomycota</taxon>
        <taxon>Agaricomycotina</taxon>
        <taxon>Agaricomycetes</taxon>
        <taxon>Agaricomycetidae</taxon>
        <taxon>Agaricales</taxon>
        <taxon>Agaricineae</taxon>
        <taxon>Strophariaceae</taxon>
        <taxon>Agrocybe</taxon>
    </lineage>
</organism>
<dbReference type="GO" id="GO:0008732">
    <property type="term" value="F:L-allo-threonine aldolase activity"/>
    <property type="evidence" value="ECO:0007669"/>
    <property type="project" value="TreeGrafter"/>
</dbReference>
<dbReference type="EMBL" id="JAACJL010000001">
    <property type="protein sequence ID" value="KAF4623200.1"/>
    <property type="molecule type" value="Genomic_DNA"/>
</dbReference>
<gene>
    <name evidence="7" type="ORF">D9613_001621</name>
</gene>
<protein>
    <recommendedName>
        <fullName evidence="6">Aromatic amino acid beta-eliminating lyase/threonine aldolase domain-containing protein</fullName>
    </recommendedName>
</protein>
<dbReference type="PIRSF" id="PIRSF017617">
    <property type="entry name" value="Thr_aldolase"/>
    <property type="match status" value="1"/>
</dbReference>
<dbReference type="PANTHER" id="PTHR48097">
    <property type="entry name" value="L-THREONINE ALDOLASE-RELATED"/>
    <property type="match status" value="1"/>
</dbReference>
<evidence type="ECO:0000256" key="5">
    <source>
        <dbReference type="PIRSR" id="PIRSR017617-1"/>
    </source>
</evidence>
<dbReference type="AlphaFoldDB" id="A0A8H4R6T6"/>
<dbReference type="InterPro" id="IPR015422">
    <property type="entry name" value="PyrdxlP-dep_Trfase_small"/>
</dbReference>
<dbReference type="GO" id="GO:0006545">
    <property type="term" value="P:glycine biosynthetic process"/>
    <property type="evidence" value="ECO:0007669"/>
    <property type="project" value="TreeGrafter"/>
</dbReference>
<dbReference type="Pfam" id="PF01212">
    <property type="entry name" value="Beta_elim_lyase"/>
    <property type="match status" value="1"/>
</dbReference>